<dbReference type="RefSeq" id="XP_002108561.1">
    <property type="nucleotide sequence ID" value="XM_002108525.1"/>
</dbReference>
<accession>B3RK19</accession>
<dbReference type="EMBL" id="DS985241">
    <property type="protein sequence ID" value="EDV29359.1"/>
    <property type="molecule type" value="Genomic_DNA"/>
</dbReference>
<dbReference type="AlphaFoldDB" id="B3RK19"/>
<evidence type="ECO:0000313" key="1">
    <source>
        <dbReference type="EMBL" id="EDV29359.1"/>
    </source>
</evidence>
<dbReference type="PhylomeDB" id="B3RK19"/>
<dbReference type="CTD" id="6748975"/>
<dbReference type="KEGG" id="tad:TRIADDRAFT_51593"/>
<reference evidence="1 2" key="1">
    <citation type="journal article" date="2008" name="Nature">
        <title>The Trichoplax genome and the nature of placozoans.</title>
        <authorList>
            <person name="Srivastava M."/>
            <person name="Begovic E."/>
            <person name="Chapman J."/>
            <person name="Putnam N.H."/>
            <person name="Hellsten U."/>
            <person name="Kawashima T."/>
            <person name="Kuo A."/>
            <person name="Mitros T."/>
            <person name="Salamov A."/>
            <person name="Carpenter M.L."/>
            <person name="Signorovitch A.Y."/>
            <person name="Moreno M.A."/>
            <person name="Kamm K."/>
            <person name="Grimwood J."/>
            <person name="Schmutz J."/>
            <person name="Shapiro H."/>
            <person name="Grigoriev I.V."/>
            <person name="Buss L.W."/>
            <person name="Schierwater B."/>
            <person name="Dellaporta S.L."/>
            <person name="Rokhsar D.S."/>
        </authorList>
    </citation>
    <scope>NUCLEOTIDE SEQUENCE [LARGE SCALE GENOMIC DNA]</scope>
    <source>
        <strain evidence="1 2">Grell-BS-1999</strain>
    </source>
</reference>
<keyword evidence="2" id="KW-1185">Reference proteome</keyword>
<dbReference type="HOGENOM" id="CLU_904073_0_0_1"/>
<gene>
    <name evidence="1" type="ORF">TRIADDRAFT_51593</name>
</gene>
<proteinExistence type="predicted"/>
<sequence length="308" mass="35825">MEVTSISSNNITTSHVYDDQWMTALKASIINKVDKLPEEALKGFIHGLIQAARGSYMVSWRRYIRFKLCTNKKPREKIALELEKTFLKYQDEFQQFLDAQCKKGKRLWMIFSVVPSSNDSLSLPTRRISVGHSSCKSKSGGNNKDLVSSPSKYSLASSLQEEGLTESFQMDKNEDIEMFIRRFNMISQLQGWPKEERFLRLENSLIGKAKSLYCKIRQESYDNFIQELKRECKPDFDECRSRFFVSKNNQEGFEEFIKQGSDTLEHWKRVTGMSTKDLFLLEKLRSSLMDAQFQNILACISNRSCQTR</sequence>
<organism evidence="1 2">
    <name type="scientific">Trichoplax adhaerens</name>
    <name type="common">Trichoplax reptans</name>
    <dbReference type="NCBI Taxonomy" id="10228"/>
    <lineage>
        <taxon>Eukaryota</taxon>
        <taxon>Metazoa</taxon>
        <taxon>Placozoa</taxon>
        <taxon>Uniplacotomia</taxon>
        <taxon>Trichoplacea</taxon>
        <taxon>Trichoplacidae</taxon>
        <taxon>Trichoplax</taxon>
    </lineage>
</organism>
<dbReference type="InParanoid" id="B3RK19"/>
<dbReference type="Proteomes" id="UP000009022">
    <property type="component" value="Unassembled WGS sequence"/>
</dbReference>
<dbReference type="GeneID" id="6748975"/>
<name>B3RK19_TRIAD</name>
<evidence type="ECO:0000313" key="2">
    <source>
        <dbReference type="Proteomes" id="UP000009022"/>
    </source>
</evidence>
<protein>
    <submittedName>
        <fullName evidence="1">Uncharacterized protein</fullName>
    </submittedName>
</protein>